<dbReference type="NCBIfam" id="TIGR01901">
    <property type="entry name" value="adhes_NPXG"/>
    <property type="match status" value="1"/>
</dbReference>
<dbReference type="InterPro" id="IPR008638">
    <property type="entry name" value="FhaB/CdiA-like_TPS"/>
</dbReference>
<dbReference type="PANTHER" id="PTHR12338:SF8">
    <property type="entry name" value="HEME_HEMOPEXIN-BINDING PROTEIN"/>
    <property type="match status" value="1"/>
</dbReference>
<keyword evidence="2" id="KW-0964">Secreted</keyword>
<keyword evidence="6" id="KW-1185">Reference proteome</keyword>
<dbReference type="InterPro" id="IPR011050">
    <property type="entry name" value="Pectin_lyase_fold/virulence"/>
</dbReference>
<dbReference type="PANTHER" id="PTHR12338">
    <property type="entry name" value="AUTOTRANSPORTER"/>
    <property type="match status" value="1"/>
</dbReference>
<dbReference type="Gene3D" id="2.160.20.10">
    <property type="entry name" value="Single-stranded right-handed beta-helix, Pectin lyase-like"/>
    <property type="match status" value="1"/>
</dbReference>
<dbReference type="Pfam" id="PF13018">
    <property type="entry name" value="ESPR"/>
    <property type="match status" value="1"/>
</dbReference>
<dbReference type="SMART" id="SM00912">
    <property type="entry name" value="Haemagg_act"/>
    <property type="match status" value="1"/>
</dbReference>
<comment type="caution">
    <text evidence="5">The sequence shown here is derived from an EMBL/GenBank/DDBJ whole genome shotgun (WGS) entry which is preliminary data.</text>
</comment>
<evidence type="ECO:0000256" key="3">
    <source>
        <dbReference type="ARBA" id="ARBA00022729"/>
    </source>
</evidence>
<name>A0A4R6NBW8_9BURK</name>
<evidence type="ECO:0000256" key="1">
    <source>
        <dbReference type="ARBA" id="ARBA00004613"/>
    </source>
</evidence>
<dbReference type="SUPFAM" id="SSF51126">
    <property type="entry name" value="Pectin lyase-like"/>
    <property type="match status" value="1"/>
</dbReference>
<dbReference type="Pfam" id="PF05860">
    <property type="entry name" value="TPS"/>
    <property type="match status" value="1"/>
</dbReference>
<dbReference type="InterPro" id="IPR041248">
    <property type="entry name" value="YDG"/>
</dbReference>
<dbReference type="RefSeq" id="WP_162849411.1">
    <property type="nucleotide sequence ID" value="NZ_JAUFPJ010000001.1"/>
</dbReference>
<reference evidence="5 6" key="1">
    <citation type="submission" date="2019-03" db="EMBL/GenBank/DDBJ databases">
        <title>Genomic Encyclopedia of Type Strains, Phase IV (KMG-IV): sequencing the most valuable type-strain genomes for metagenomic binning, comparative biology and taxonomic classification.</title>
        <authorList>
            <person name="Goeker M."/>
        </authorList>
    </citation>
    <scope>NUCLEOTIDE SEQUENCE [LARGE SCALE GENOMIC DNA]</scope>
    <source>
        <strain evidence="5 6">DSM 25082</strain>
    </source>
</reference>
<accession>A0A4R6NBW8</accession>
<feature type="domain" description="Filamentous haemagglutinin FhaB/tRNA nuclease CdiA-like TPS" evidence="4">
    <location>
        <begin position="51"/>
        <end position="163"/>
    </location>
</feature>
<protein>
    <submittedName>
        <fullName evidence="5">Filamentous hemagglutinin family protein</fullName>
    </submittedName>
</protein>
<dbReference type="InterPro" id="IPR012334">
    <property type="entry name" value="Pectin_lyas_fold"/>
</dbReference>
<dbReference type="Pfam" id="PF18657">
    <property type="entry name" value="YDG"/>
    <property type="match status" value="5"/>
</dbReference>
<gene>
    <name evidence="5" type="ORF">DFR39_101741</name>
</gene>
<dbReference type="InterPro" id="IPR024973">
    <property type="entry name" value="ESPR"/>
</dbReference>
<evidence type="ECO:0000259" key="4">
    <source>
        <dbReference type="SMART" id="SM00912"/>
    </source>
</evidence>
<dbReference type="InterPro" id="IPR050909">
    <property type="entry name" value="Bact_Autotransporter_VF"/>
</dbReference>
<proteinExistence type="predicted"/>
<comment type="subcellular location">
    <subcellularLocation>
        <location evidence="1">Secreted</location>
    </subcellularLocation>
</comment>
<dbReference type="Proteomes" id="UP000295357">
    <property type="component" value="Unassembled WGS sequence"/>
</dbReference>
<evidence type="ECO:0000313" key="5">
    <source>
        <dbReference type="EMBL" id="TDP13266.1"/>
    </source>
</evidence>
<evidence type="ECO:0000256" key="2">
    <source>
        <dbReference type="ARBA" id="ARBA00022525"/>
    </source>
</evidence>
<dbReference type="GO" id="GO:0005576">
    <property type="term" value="C:extracellular region"/>
    <property type="evidence" value="ECO:0007669"/>
    <property type="project" value="UniProtKB-SubCell"/>
</dbReference>
<dbReference type="EMBL" id="SNXE01000001">
    <property type="protein sequence ID" value="TDP13266.1"/>
    <property type="molecule type" value="Genomic_DNA"/>
</dbReference>
<organism evidence="5 6">
    <name type="scientific">Roseateles asaccharophilus</name>
    <dbReference type="NCBI Taxonomy" id="582607"/>
    <lineage>
        <taxon>Bacteria</taxon>
        <taxon>Pseudomonadati</taxon>
        <taxon>Pseudomonadota</taxon>
        <taxon>Betaproteobacteria</taxon>
        <taxon>Burkholderiales</taxon>
        <taxon>Sphaerotilaceae</taxon>
        <taxon>Roseateles</taxon>
    </lineage>
</organism>
<keyword evidence="3" id="KW-0732">Signal</keyword>
<sequence length="1955" mass="195990">MNHAFRLVWSDESASYVPVPENAKARGKRSGGLSRGLLAGVLLGLTGLSSAQVLPGGAQIGAGQAQINSQGGQMTVQQGSDKLILNWNSFNIGSGASVRFEQPHASAVVLNRVLGGGASQIDGQLTANGQVWLINPQGVAFGKGAQVQVGALVAASLGVKDEDFLAGRARFERQGHAGAIRNEGRLQGEVVALLAPSLDNSGTVQARQTALVAADKVALDFGGDGLLQVQVERAALDAELRHSGRIEGERVLLSAQGASALRASVLNMDGVIEARGLSLQGGRIMLDGGEQGSVQLRGTLDAGSTQGQGGRIEVQGRDISLNGANLEASGATGGGLIHVGGGWQGQDASLRNAQTLKVDAASTARADAREQGHGGEVVFWSDGRTEFAGTIGVRGGAQGGDGGRAEVSGKQELAYRGHTDARAAKGRTGDLLLDPATITVKGGAGSGDISGSEVFEKDLEAQAANVLLQASGNISFTDLSQNGGDGKISMQPDVSLRVETGGVGGNISFANKDNTIEVFGRGSIMMVAGGTDTGEIINAPNLIAHGTGANVATLPTHNVSSVGSGTPADASITLFGADGITVGGSITTHGGYVRMWADSDNMSGGGLTLSKPLSTGGGHLHLSAGTGAVVLNSDMDLGTGRIFFKADGSHSSGEKVLGGFLKASGDVDVNTAFTFKGGSKIYTDGTIRFGNVGVKLDTGSGVLTLRAGAIDWGSATLNNLSTASLRLEPFDAATNMVLGDASGFASAATLAKLPGIKNLTIGREDGTGTVSVGSDFSFNASGFFEMVNKTVDITAGTLTNTAGGLTLTGDTINISKAVTANSGAGKVTLRQMTAANELHLGTGLNNATIGQVNAGTLEVGRSDGGNLVFDSDITTTASSVHLKSGQRVLGVNGGVAAANLAVTAGAGAEISDSTFNFSTLALKTGGDSSVTSSQANWGLGTVDGLAGLSIDRASSVTLKSSGNGVLGLKAPINFNSTASTLRLEADEFVAANASVPGDKATVSGQSLATVEFARPGAGTAFTVGGVASKLSEASLQAFNNVKVMRIDAQDHDVTLNALQVTVADKLDVRARNLTQAGTQRVVTGSLHISSEQGGLMLNNAVQATGTLSLNDKAGVGISGSGRITAAKLALRSTGNAVLSASNHQVGEIAASVAQLKLSNETSLTVGTADGLNGVSASDSVDLRALGANSDLILNQAVSAGNSSAAGTPLLLQAGRNFVNNAGASALTAGGAGRWLVYSTTPTADTRGGLSSAFKQYDATPSSSVLGTGHGFLYTVAPTITVTLIGSISKVYDGLRDASLGAGNFASSGAIDGDTVNYTVGGPARYADKNVGNAKQVSVDGLAISGASKGAVQVYGYRLASTTASGAIGRITAKQLSLAAGSVSDKVYDGGTLAQIGAARFIGMVAGDGVSLDLASGTARFADKNVGQGKNVTLDGFTLSGTDAGNYTLAQQTSASITPREVTLRADVASKVYDGSTAAVGAKLEVLGLVAGDAISMKEPSVRFADKHVGSKKQLVLDGQLSGADAGNYRFVGGVVASEAAITPKTVTVEQLAVASKVYDGLRDATVSGKLSGTVAGDQLGLLTQGQFDTKNAGQGKDVAVKLALSGADAGNYQLADAAPKAKGEIRAKTLELPAVGVKDKIYDGKHDAELLLPALQGLVAGDQLGLQGEGLFDTPAVALGKPVQIKLSLSGADAANYRLSQPLLQALASILPASSAQATTALLVKPLGGNGTQSGAVPGAAPASGSAATGIAAAAAQAAGGAGFIGGLVDASALAGDAALAAGSTGGGAAAGAAQGGPGNSLAAASAFSMEQVISHQGQLSLATSGEALSEPRQSLLPVYREQSGNTQPQGLAQLRVDDLGDSLAVNPVASAAPQREAARAAVSRRAETLLELANGESVWLRLEWLEDGTLRTLAPRLAESLGHEALSTFSLSTLKQQAGVSPNQVRAVLLSFEG</sequence>
<evidence type="ECO:0000313" key="6">
    <source>
        <dbReference type="Proteomes" id="UP000295357"/>
    </source>
</evidence>